<dbReference type="Pfam" id="PF13449">
    <property type="entry name" value="Phytase-like"/>
    <property type="match status" value="1"/>
</dbReference>
<feature type="chain" id="PRO_5030590774" description="Phytase-like domain-containing protein" evidence="2">
    <location>
        <begin position="29"/>
        <end position="827"/>
    </location>
</feature>
<proteinExistence type="predicted"/>
<accession>A0A7S4ANA1</accession>
<dbReference type="Pfam" id="PF08309">
    <property type="entry name" value="LVIVD"/>
    <property type="match status" value="1"/>
</dbReference>
<keyword evidence="1" id="KW-0472">Membrane</keyword>
<feature type="domain" description="Choice-of-anchor I" evidence="4">
    <location>
        <begin position="311"/>
        <end position="394"/>
    </location>
</feature>
<evidence type="ECO:0000313" key="5">
    <source>
        <dbReference type="EMBL" id="CAE0720411.1"/>
    </source>
</evidence>
<evidence type="ECO:0000259" key="3">
    <source>
        <dbReference type="Pfam" id="PF13449"/>
    </source>
</evidence>
<reference evidence="5" key="1">
    <citation type="submission" date="2021-01" db="EMBL/GenBank/DDBJ databases">
        <authorList>
            <person name="Corre E."/>
            <person name="Pelletier E."/>
            <person name="Niang G."/>
            <person name="Scheremetjew M."/>
            <person name="Finn R."/>
            <person name="Kale V."/>
            <person name="Holt S."/>
            <person name="Cochrane G."/>
            <person name="Meng A."/>
            <person name="Brown T."/>
            <person name="Cohen L."/>
        </authorList>
    </citation>
    <scope>NUCLEOTIDE SEQUENCE</scope>
    <source>
        <strain evidence="5">10249 10 AB</strain>
    </source>
</reference>
<feature type="signal peptide" evidence="2">
    <location>
        <begin position="1"/>
        <end position="28"/>
    </location>
</feature>
<dbReference type="PANTHER" id="PTHR46928">
    <property type="entry name" value="MESENCHYME-SPECIFIC CELL SURFACE GLYCOPROTEIN"/>
    <property type="match status" value="1"/>
</dbReference>
<keyword evidence="2" id="KW-0732">Signal</keyword>
<dbReference type="InterPro" id="IPR011048">
    <property type="entry name" value="Haem_d1_sf"/>
</dbReference>
<evidence type="ECO:0008006" key="6">
    <source>
        <dbReference type="Google" id="ProtNLM"/>
    </source>
</evidence>
<sequence>MKFRRSSASWMVMCLGTVAFALSTSVDASGFFNRISTFNVCEMDNNCLSDNETSAKSLETFTMENGRDYVVYTDSPKNQLGFVDISDPSNPKGLFKFDLPGEPTSAKVVDNKFVVVAVNTSEGFYESSGSLIVYDVRRKYIVKEIPLSGIPDTMDISSIEGDGPFYIAIAIALEDEDEVTIADGSLDIVTIPSAADVEDPNSWTFTNFELPRFPEGPVPKYVAISKEKPNEVVVTIQESNYIARVDMSILAILDYFGAGTVTLTDVDNTEEENLILQIETMKDVRREPDGVTWIGSTTLIATANEGEYGGGSRGFTIFDTADRSVVYDSGNTLEWISARVGHYPDRRSNDKGSEPDNTAYGEFHGTPMLFVALKRASLIVVYDVTNPASPVFVQVLPAGIAPKSIAVYEEKNLLLVASEVDSREGKVRASIGIYEFFPGLASPQYPTLVSDSRDNGAPIPFSALSGLAADPTNPNYLFTVEDSFYKWSRILMIDAGAYPAVVEMEMRVKDTNGVLSKALSTATGDNIDNVEVDLAEFINENETVNLDLEGIAVRAKGGFWLVSEGVGTVGDVDRPVECPNLLICVSPRAKIEMVLTLPSDYPDQFRFGLEGVAEDGDRVVMVVQRAWGEEDHPRIVVYCTITKTWKHAFYPLDEPSSPDGGWVGLGDISAIPNKPGMFLVIERDNKAGPDATIKKITSISLGDYTFEDGVVLEKVDLPLDLIDTYTNKMAGNVLEKVEGLAVTADGAIFVVNDNDGVDDNSGEQQLLKFYERQPKRPTLQSLDKGLDRIALNRVAFPWLFYAVFDGLCFGSLPLSIFVLHRIRLSRL</sequence>
<protein>
    <recommendedName>
        <fullName evidence="6">Phytase-like domain-containing protein</fullName>
    </recommendedName>
</protein>
<dbReference type="AlphaFoldDB" id="A0A7S4ANA1"/>
<dbReference type="InterPro" id="IPR027372">
    <property type="entry name" value="Phytase-like_dom"/>
</dbReference>
<organism evidence="5">
    <name type="scientific">Pseudo-nitzschia australis</name>
    <dbReference type="NCBI Taxonomy" id="44445"/>
    <lineage>
        <taxon>Eukaryota</taxon>
        <taxon>Sar</taxon>
        <taxon>Stramenopiles</taxon>
        <taxon>Ochrophyta</taxon>
        <taxon>Bacillariophyta</taxon>
        <taxon>Bacillariophyceae</taxon>
        <taxon>Bacillariophycidae</taxon>
        <taxon>Bacillariales</taxon>
        <taxon>Bacillariaceae</taxon>
        <taxon>Pseudo-nitzschia</taxon>
    </lineage>
</organism>
<feature type="transmembrane region" description="Helical" evidence="1">
    <location>
        <begin position="798"/>
        <end position="819"/>
    </location>
</feature>
<dbReference type="InterPro" id="IPR013211">
    <property type="entry name" value="LVIVD"/>
</dbReference>
<keyword evidence="1" id="KW-0812">Transmembrane</keyword>
<evidence type="ECO:0000256" key="2">
    <source>
        <dbReference type="SAM" id="SignalP"/>
    </source>
</evidence>
<dbReference type="SUPFAM" id="SSF51004">
    <property type="entry name" value="C-terminal (heme d1) domain of cytochrome cd1-nitrite reductase"/>
    <property type="match status" value="1"/>
</dbReference>
<dbReference type="EMBL" id="HBIX01018448">
    <property type="protein sequence ID" value="CAE0720411.1"/>
    <property type="molecule type" value="Transcribed_RNA"/>
</dbReference>
<evidence type="ECO:0000256" key="1">
    <source>
        <dbReference type="SAM" id="Phobius"/>
    </source>
</evidence>
<evidence type="ECO:0000259" key="4">
    <source>
        <dbReference type="Pfam" id="PF22494"/>
    </source>
</evidence>
<feature type="domain" description="Phytase-like" evidence="3">
    <location>
        <begin position="459"/>
        <end position="755"/>
    </location>
</feature>
<gene>
    <name evidence="5" type="ORF">PAUS00366_LOCUS13165</name>
</gene>
<dbReference type="PANTHER" id="PTHR46928:SF1">
    <property type="entry name" value="MESENCHYME-SPECIFIC CELL SURFACE GLYCOPROTEIN"/>
    <property type="match status" value="1"/>
</dbReference>
<keyword evidence="1" id="KW-1133">Transmembrane helix</keyword>
<dbReference type="InterPro" id="IPR055188">
    <property type="entry name" value="Choice_anch_I"/>
</dbReference>
<dbReference type="InterPro" id="IPR052956">
    <property type="entry name" value="Mesenchyme-surface_protein"/>
</dbReference>
<name>A0A7S4ANA1_9STRA</name>
<dbReference type="Pfam" id="PF22494">
    <property type="entry name" value="choice_anch_I"/>
    <property type="match status" value="1"/>
</dbReference>